<feature type="transmembrane region" description="Helical" evidence="8">
    <location>
        <begin position="137"/>
        <end position="158"/>
    </location>
</feature>
<comment type="function">
    <text evidence="8">Probably functions as a manganese efflux pump.</text>
</comment>
<feature type="transmembrane region" description="Helical" evidence="8">
    <location>
        <begin position="170"/>
        <end position="187"/>
    </location>
</feature>
<keyword evidence="5 8" id="KW-0406">Ion transport</keyword>
<name>A0A242NSM0_9GAMM</name>
<keyword evidence="7 8" id="KW-0464">Manganese</keyword>
<evidence type="ECO:0000256" key="5">
    <source>
        <dbReference type="ARBA" id="ARBA00023065"/>
    </source>
</evidence>
<evidence type="ECO:0000256" key="4">
    <source>
        <dbReference type="ARBA" id="ARBA00022989"/>
    </source>
</evidence>
<evidence type="ECO:0000256" key="3">
    <source>
        <dbReference type="ARBA" id="ARBA00022692"/>
    </source>
</evidence>
<dbReference type="EMBL" id="NASK01000103">
    <property type="protein sequence ID" value="OTQ48323.1"/>
    <property type="molecule type" value="Genomic_DNA"/>
</dbReference>
<protein>
    <recommendedName>
        <fullName evidence="8">Putative manganese efflux pump MntP</fullName>
    </recommendedName>
</protein>
<dbReference type="RefSeq" id="WP_086321083.1">
    <property type="nucleotide sequence ID" value="NZ_NASK01000103.1"/>
</dbReference>
<evidence type="ECO:0000313" key="11">
    <source>
        <dbReference type="Proteomes" id="UP000194968"/>
    </source>
</evidence>
<dbReference type="InterPro" id="IPR022929">
    <property type="entry name" value="Put_MntP"/>
</dbReference>
<sequence>MSFLAILLLALAMSTDAFAVAICRGVSLKSTPFLGALKVGILFGFVEAITPLLGWLIGYIALQYIERWDHWIVFTVMLLLGLNMIYHSFKQDNDDNCDAKPLPSSKKSFLILVLTAISTSIDAFAVGVGLALASVNIYIAATMIGLATCIMVTLGLLLGKKIGCLIGKQASFIGGVVLIVIGSITLYQHLAI</sequence>
<comment type="caution">
    <text evidence="10">The sequence shown here is derived from an EMBL/GenBank/DDBJ whole genome shotgun (WGS) entry which is preliminary data.</text>
</comment>
<evidence type="ECO:0000256" key="1">
    <source>
        <dbReference type="ARBA" id="ARBA00022448"/>
    </source>
</evidence>
<keyword evidence="1 8" id="KW-0813">Transport</keyword>
<evidence type="ECO:0000313" key="10">
    <source>
        <dbReference type="EMBL" id="OTQ48323.1"/>
    </source>
</evidence>
<accession>A0A242NSM0</accession>
<evidence type="ECO:0000256" key="2">
    <source>
        <dbReference type="ARBA" id="ARBA00022475"/>
    </source>
</evidence>
<dbReference type="PANTHER" id="PTHR35529">
    <property type="entry name" value="MANGANESE EFFLUX PUMP MNTP-RELATED"/>
    <property type="match status" value="1"/>
</dbReference>
<proteinExistence type="inferred from homology"/>
<dbReference type="OrthoDB" id="9811590at2"/>
<feature type="transmembrane region" description="Helical" evidence="8">
    <location>
        <begin position="35"/>
        <end position="59"/>
    </location>
</feature>
<evidence type="ECO:0000256" key="6">
    <source>
        <dbReference type="ARBA" id="ARBA00023136"/>
    </source>
</evidence>
<keyword evidence="3 8" id="KW-0812">Transmembrane</keyword>
<dbReference type="HAMAP" id="MF_01521">
    <property type="entry name" value="MntP_pump"/>
    <property type="match status" value="1"/>
</dbReference>
<evidence type="ECO:0000256" key="9">
    <source>
        <dbReference type="SAM" id="SignalP"/>
    </source>
</evidence>
<gene>
    <name evidence="8" type="primary">mntP</name>
    <name evidence="10" type="ORF">B6D06_10590</name>
</gene>
<evidence type="ECO:0000256" key="7">
    <source>
        <dbReference type="ARBA" id="ARBA00023211"/>
    </source>
</evidence>
<keyword evidence="2 8" id="KW-1003">Cell membrane</keyword>
<keyword evidence="9" id="KW-0732">Signal</keyword>
<dbReference type="InterPro" id="IPR003810">
    <property type="entry name" value="Mntp/YtaF"/>
</dbReference>
<dbReference type="GO" id="GO:0005886">
    <property type="term" value="C:plasma membrane"/>
    <property type="evidence" value="ECO:0007669"/>
    <property type="project" value="UniProtKB-SubCell"/>
</dbReference>
<dbReference type="PANTHER" id="PTHR35529:SF1">
    <property type="entry name" value="MANGANESE EFFLUX PUMP MNTP-RELATED"/>
    <property type="match status" value="1"/>
</dbReference>
<feature type="transmembrane region" description="Helical" evidence="8">
    <location>
        <begin position="71"/>
        <end position="89"/>
    </location>
</feature>
<dbReference type="Pfam" id="PF02659">
    <property type="entry name" value="Mntp"/>
    <property type="match status" value="1"/>
</dbReference>
<keyword evidence="4 8" id="KW-1133">Transmembrane helix</keyword>
<dbReference type="Proteomes" id="UP000194968">
    <property type="component" value="Unassembled WGS sequence"/>
</dbReference>
<reference evidence="10 11" key="1">
    <citation type="submission" date="2017-03" db="EMBL/GenBank/DDBJ databases">
        <title>Comparative genomics of honeybee gut symbionts reveal geographically distinct and subgroup specific antibiotic resistance.</title>
        <authorList>
            <person name="Ludvigsen J."/>
            <person name="Porcellato D."/>
            <person name="Labee-Lund T.M."/>
            <person name="Amdam G.V."/>
            <person name="Rudi K."/>
        </authorList>
    </citation>
    <scope>NUCLEOTIDE SEQUENCE [LARGE SCALE GENOMIC DNA]</scope>
    <source>
        <strain evidence="10 11">A-4-12</strain>
    </source>
</reference>
<feature type="transmembrane region" description="Helical" evidence="8">
    <location>
        <begin position="109"/>
        <end position="130"/>
    </location>
</feature>
<keyword evidence="6 8" id="KW-0472">Membrane</keyword>
<dbReference type="GO" id="GO:0005384">
    <property type="term" value="F:manganese ion transmembrane transporter activity"/>
    <property type="evidence" value="ECO:0007669"/>
    <property type="project" value="UniProtKB-UniRule"/>
</dbReference>
<feature type="signal peptide" evidence="9">
    <location>
        <begin position="1"/>
        <end position="19"/>
    </location>
</feature>
<organism evidence="10 11">
    <name type="scientific">Gilliamella apis</name>
    <dbReference type="NCBI Taxonomy" id="1970738"/>
    <lineage>
        <taxon>Bacteria</taxon>
        <taxon>Pseudomonadati</taxon>
        <taxon>Pseudomonadota</taxon>
        <taxon>Gammaproteobacteria</taxon>
        <taxon>Orbales</taxon>
        <taxon>Orbaceae</taxon>
        <taxon>Gilliamella</taxon>
    </lineage>
</organism>
<evidence type="ECO:0000256" key="8">
    <source>
        <dbReference type="HAMAP-Rule" id="MF_01521"/>
    </source>
</evidence>
<feature type="chain" id="PRO_5013190329" description="Putative manganese efflux pump MntP" evidence="9">
    <location>
        <begin position="20"/>
        <end position="192"/>
    </location>
</feature>
<comment type="subcellular location">
    <subcellularLocation>
        <location evidence="8">Cell membrane</location>
        <topology evidence="8">Multi-pass membrane protein</topology>
    </subcellularLocation>
</comment>
<comment type="similarity">
    <text evidence="8">Belongs to the MntP (TC 9.B.29) family.</text>
</comment>
<dbReference type="AlphaFoldDB" id="A0A242NSM0"/>